<sequence length="468" mass="52174">MARKRRLKQRQAVGEAPALLKAVAMYSDEPSALHSSRHSSDGTLSEHATVSDGTHTTITSIISTDEELPDDEDEAGVGAGEVNIRVVDEDDNNRDAVSLYPASHYPRISGPHRTEIPYAPDTLGVHMMTSDIAASTRSLWEQDLDYRELHGRRYCKDYFMPNDDLEQLRLALQHQVFLHVLDGELTIVPLEDPTHLLDVGTGTGEWAIRLAELFPQCEVVGTDIAAIAETSSVPMNVFFEIEDAEDWDRLPDYYDLIHFRSMEGAFQDWPFIYDNVFYSLKPGGWVEVQDFDTTEGLNRFRAQLPPDSPLHNLMTDLDLAAAKAGRQRGIAHMDPRVLMESGFVDVRVTEYVVPISVAEKSAGKIWLISCLDSLESNCLRLLTQYMDWEPEECKTACEAAAREMANIAKHPELSKGLIVKVRIVVARKPLDAPQADLPPYMRESRSYSATPPELGVSGPPSPLEAGKV</sequence>
<dbReference type="OrthoDB" id="2013972at2759"/>
<gene>
    <name evidence="3" type="ORF">S40285_00333</name>
</gene>
<evidence type="ECO:0000256" key="1">
    <source>
        <dbReference type="ARBA" id="ARBA00038158"/>
    </source>
</evidence>
<feature type="compositionally biased region" description="Polar residues" evidence="2">
    <location>
        <begin position="41"/>
        <end position="53"/>
    </location>
</feature>
<accession>A0A084QHS9</accession>
<evidence type="ECO:0000313" key="3">
    <source>
        <dbReference type="EMBL" id="KFA63514.1"/>
    </source>
</evidence>
<evidence type="ECO:0000256" key="2">
    <source>
        <dbReference type="SAM" id="MobiDB-lite"/>
    </source>
</evidence>
<dbReference type="HOGENOM" id="CLU_010595_3_1_1"/>
<dbReference type="PANTHER" id="PTHR43591">
    <property type="entry name" value="METHYLTRANSFERASE"/>
    <property type="match status" value="1"/>
</dbReference>
<dbReference type="InParanoid" id="A0A084QHS9"/>
<proteinExistence type="inferred from homology"/>
<name>A0A084QHS9_STAC4</name>
<comment type="similarity">
    <text evidence="1">Belongs to the methyltransferase superfamily. LaeA methyltransferase family.</text>
</comment>
<organism evidence="3 4">
    <name type="scientific">Stachybotrys chlorohalonatus (strain IBT 40285)</name>
    <dbReference type="NCBI Taxonomy" id="1283841"/>
    <lineage>
        <taxon>Eukaryota</taxon>
        <taxon>Fungi</taxon>
        <taxon>Dikarya</taxon>
        <taxon>Ascomycota</taxon>
        <taxon>Pezizomycotina</taxon>
        <taxon>Sordariomycetes</taxon>
        <taxon>Hypocreomycetidae</taxon>
        <taxon>Hypocreales</taxon>
        <taxon>Stachybotryaceae</taxon>
        <taxon>Stachybotrys</taxon>
    </lineage>
</organism>
<dbReference type="EMBL" id="KL660737">
    <property type="protein sequence ID" value="KFA63514.1"/>
    <property type="molecule type" value="Genomic_DNA"/>
</dbReference>
<feature type="region of interest" description="Disordered" evidence="2">
    <location>
        <begin position="31"/>
        <end position="56"/>
    </location>
</feature>
<dbReference type="AlphaFoldDB" id="A0A084QHS9"/>
<dbReference type="PANTHER" id="PTHR43591:SF105">
    <property type="entry name" value="METHYLTRANSFERASE DOMAIN-CONTAINING PROTEIN-RELATED"/>
    <property type="match status" value="1"/>
</dbReference>
<dbReference type="SUPFAM" id="SSF53335">
    <property type="entry name" value="S-adenosyl-L-methionine-dependent methyltransferases"/>
    <property type="match status" value="1"/>
</dbReference>
<dbReference type="Gene3D" id="3.40.50.150">
    <property type="entry name" value="Vaccinia Virus protein VP39"/>
    <property type="match status" value="1"/>
</dbReference>
<dbReference type="GO" id="GO:0008168">
    <property type="term" value="F:methyltransferase activity"/>
    <property type="evidence" value="ECO:0007669"/>
    <property type="project" value="TreeGrafter"/>
</dbReference>
<dbReference type="Pfam" id="PF13489">
    <property type="entry name" value="Methyltransf_23"/>
    <property type="match status" value="1"/>
</dbReference>
<evidence type="ECO:0008006" key="5">
    <source>
        <dbReference type="Google" id="ProtNLM"/>
    </source>
</evidence>
<keyword evidence="4" id="KW-1185">Reference proteome</keyword>
<feature type="region of interest" description="Disordered" evidence="2">
    <location>
        <begin position="433"/>
        <end position="468"/>
    </location>
</feature>
<reference evidence="3 4" key="1">
    <citation type="journal article" date="2014" name="BMC Genomics">
        <title>Comparative genome sequencing reveals chemotype-specific gene clusters in the toxigenic black mold Stachybotrys.</title>
        <authorList>
            <person name="Semeiks J."/>
            <person name="Borek D."/>
            <person name="Otwinowski Z."/>
            <person name="Grishin N.V."/>
        </authorList>
    </citation>
    <scope>NUCLEOTIDE SEQUENCE [LARGE SCALE GENOMIC DNA]</scope>
    <source>
        <strain evidence="3 4">IBT 40285</strain>
    </source>
</reference>
<dbReference type="OMA" id="DWAIEMS"/>
<evidence type="ECO:0000313" key="4">
    <source>
        <dbReference type="Proteomes" id="UP000028524"/>
    </source>
</evidence>
<dbReference type="Proteomes" id="UP000028524">
    <property type="component" value="Unassembled WGS sequence"/>
</dbReference>
<dbReference type="InterPro" id="IPR029063">
    <property type="entry name" value="SAM-dependent_MTases_sf"/>
</dbReference>
<dbReference type="STRING" id="1283841.A0A084QHS9"/>
<protein>
    <recommendedName>
        <fullName evidence="5">Methyltransferase domain-containing protein</fullName>
    </recommendedName>
</protein>
<dbReference type="CDD" id="cd02440">
    <property type="entry name" value="AdoMet_MTases"/>
    <property type="match status" value="1"/>
</dbReference>